<dbReference type="PANTHER" id="PTHR47718">
    <property type="entry name" value="OS01G0519700 PROTEIN"/>
    <property type="match status" value="1"/>
</dbReference>
<proteinExistence type="predicted"/>
<dbReference type="GO" id="GO:0008270">
    <property type="term" value="F:zinc ion binding"/>
    <property type="evidence" value="ECO:0007669"/>
    <property type="project" value="UniProtKB-KW"/>
</dbReference>
<feature type="region of interest" description="Disordered" evidence="2">
    <location>
        <begin position="1"/>
        <end position="29"/>
    </location>
</feature>
<keyword evidence="1" id="KW-0479">Metal-binding</keyword>
<organism evidence="4 5">
    <name type="scientific">Rhizophagus irregularis</name>
    <dbReference type="NCBI Taxonomy" id="588596"/>
    <lineage>
        <taxon>Eukaryota</taxon>
        <taxon>Fungi</taxon>
        <taxon>Fungi incertae sedis</taxon>
        <taxon>Mucoromycota</taxon>
        <taxon>Glomeromycotina</taxon>
        <taxon>Glomeromycetes</taxon>
        <taxon>Glomerales</taxon>
        <taxon>Glomeraceae</taxon>
        <taxon>Rhizophagus</taxon>
    </lineage>
</organism>
<dbReference type="InterPro" id="IPR007527">
    <property type="entry name" value="Znf_SWIM"/>
</dbReference>
<dbReference type="OrthoDB" id="2375848at2759"/>
<keyword evidence="1" id="KW-0863">Zinc-finger</keyword>
<reference evidence="4" key="1">
    <citation type="submission" date="2020-05" db="EMBL/GenBank/DDBJ databases">
        <authorList>
            <person name="Rincon C."/>
            <person name="Sanders R I."/>
            <person name="Robbins C."/>
            <person name="Chaturvedi A."/>
        </authorList>
    </citation>
    <scope>NUCLEOTIDE SEQUENCE</scope>
    <source>
        <strain evidence="4">CHB12</strain>
    </source>
</reference>
<evidence type="ECO:0000259" key="3">
    <source>
        <dbReference type="PROSITE" id="PS50966"/>
    </source>
</evidence>
<evidence type="ECO:0000256" key="2">
    <source>
        <dbReference type="SAM" id="MobiDB-lite"/>
    </source>
</evidence>
<dbReference type="PROSITE" id="PS50966">
    <property type="entry name" value="ZF_SWIM"/>
    <property type="match status" value="1"/>
</dbReference>
<feature type="compositionally biased region" description="Acidic residues" evidence="2">
    <location>
        <begin position="1"/>
        <end position="10"/>
    </location>
</feature>
<protein>
    <recommendedName>
        <fullName evidence="3">SWIM-type domain-containing protein</fullName>
    </recommendedName>
</protein>
<dbReference type="EMBL" id="CAGKOT010000035">
    <property type="protein sequence ID" value="CAB5376009.1"/>
    <property type="molecule type" value="Genomic_DNA"/>
</dbReference>
<comment type="caution">
    <text evidence="4">The sequence shown here is derived from an EMBL/GenBank/DDBJ whole genome shotgun (WGS) entry which is preliminary data.</text>
</comment>
<dbReference type="VEuPathDB" id="FungiDB:RhiirFUN_015147"/>
<evidence type="ECO:0000313" key="4">
    <source>
        <dbReference type="EMBL" id="CAB5376009.1"/>
    </source>
</evidence>
<gene>
    <name evidence="4" type="ORF">CHRIB12_LOCUS15102</name>
</gene>
<dbReference type="AlphaFoldDB" id="A0A916EC32"/>
<evidence type="ECO:0000256" key="1">
    <source>
        <dbReference type="PROSITE-ProRule" id="PRU00325"/>
    </source>
</evidence>
<dbReference type="VEuPathDB" id="FungiDB:RhiirFUN_014776"/>
<name>A0A916EC32_9GLOM</name>
<feature type="domain" description="SWIM-type" evidence="3">
    <location>
        <begin position="450"/>
        <end position="484"/>
    </location>
</feature>
<keyword evidence="1" id="KW-0862">Zinc</keyword>
<feature type="compositionally biased region" description="Polar residues" evidence="2">
    <location>
        <begin position="13"/>
        <end position="27"/>
    </location>
</feature>
<accession>A0A916EC32</accession>
<evidence type="ECO:0000313" key="5">
    <source>
        <dbReference type="Proteomes" id="UP000684084"/>
    </source>
</evidence>
<dbReference type="Proteomes" id="UP000684084">
    <property type="component" value="Unassembled WGS sequence"/>
</dbReference>
<sequence length="612" mass="70714">MDNEIDEIAWPEETNNASENQLSGYNESDTDVVKSRKDVDPIDKSIIRRREYICWKSGTHQSKKVEDISLHQDCSSYKTNCLWQASFYLGKKSNLIRLTKFVQEHNHQCDPETIELAPKNLRLPQQIINKIEHYTTNGNLGAEQQYKLLVQEFPQYNIAKKNLYNAIQKFRGVRIHDKTDAATMLLSLLKQREDDPDYVVIPRLEGPANELTGLFWMTSYQSKSKLRGDMASSFVEDFYTMRNSYSEEQFNTKYQEMLDKYEPCHPYLEKRIYPSRESWARYCISKIFTAGIESIQRVESINGVIKKLVDRGTLLKELVMAIERELDKESHYTRINDFYGSNPSVGLPSTYNTIFKELDSVLKANLLAIPLSIHRAQMNQSLLYQANLVSINQVEDEETNFNNSVLGILGHSHDIPQIRLRELLNGISYNDITEIWEVSYIASKTSKSHYVVILKDATLLCTCMFIVNQGMICRHQFRVLIQSDNVIFHISHIHTRWFNLSSDPPTNSTGFITIVNGEKNHTTIPLSYMNQLRTDNVYTPTIREKVNKKIQYGAAMSIAKTSIQIAVTEDVTAELIGILTQFIMKYRRSTGLSIEKSKYRIITGFARIFYSR</sequence>